<proteinExistence type="predicted"/>
<evidence type="ECO:0000256" key="1">
    <source>
        <dbReference type="SAM" id="MobiDB-lite"/>
    </source>
</evidence>
<reference evidence="2 3" key="1">
    <citation type="journal article" date="2005" name="PLoS Biol.">
        <title>The genomes of Oryza sativa: a history of duplications.</title>
        <authorList>
            <person name="Yu J."/>
            <person name="Wang J."/>
            <person name="Lin W."/>
            <person name="Li S."/>
            <person name="Li H."/>
            <person name="Zhou J."/>
            <person name="Ni P."/>
            <person name="Dong W."/>
            <person name="Hu S."/>
            <person name="Zeng C."/>
            <person name="Zhang J."/>
            <person name="Zhang Y."/>
            <person name="Li R."/>
            <person name="Xu Z."/>
            <person name="Li S."/>
            <person name="Li X."/>
            <person name="Zheng H."/>
            <person name="Cong L."/>
            <person name="Lin L."/>
            <person name="Yin J."/>
            <person name="Geng J."/>
            <person name="Li G."/>
            <person name="Shi J."/>
            <person name="Liu J."/>
            <person name="Lv H."/>
            <person name="Li J."/>
            <person name="Wang J."/>
            <person name="Deng Y."/>
            <person name="Ran L."/>
            <person name="Shi X."/>
            <person name="Wang X."/>
            <person name="Wu Q."/>
            <person name="Li C."/>
            <person name="Ren X."/>
            <person name="Wang J."/>
            <person name="Wang X."/>
            <person name="Li D."/>
            <person name="Liu D."/>
            <person name="Zhang X."/>
            <person name="Ji Z."/>
            <person name="Zhao W."/>
            <person name="Sun Y."/>
            <person name="Zhang Z."/>
            <person name="Bao J."/>
            <person name="Han Y."/>
            <person name="Dong L."/>
            <person name="Ji J."/>
            <person name="Chen P."/>
            <person name="Wu S."/>
            <person name="Liu J."/>
            <person name="Xiao Y."/>
            <person name="Bu D."/>
            <person name="Tan J."/>
            <person name="Yang L."/>
            <person name="Ye C."/>
            <person name="Zhang J."/>
            <person name="Xu J."/>
            <person name="Zhou Y."/>
            <person name="Yu Y."/>
            <person name="Zhang B."/>
            <person name="Zhuang S."/>
            <person name="Wei H."/>
            <person name="Liu B."/>
            <person name="Lei M."/>
            <person name="Yu H."/>
            <person name="Li Y."/>
            <person name="Xu H."/>
            <person name="Wei S."/>
            <person name="He X."/>
            <person name="Fang L."/>
            <person name="Zhang Z."/>
            <person name="Zhang Y."/>
            <person name="Huang X."/>
            <person name="Su Z."/>
            <person name="Tong W."/>
            <person name="Li J."/>
            <person name="Tong Z."/>
            <person name="Li S."/>
            <person name="Ye J."/>
            <person name="Wang L."/>
            <person name="Fang L."/>
            <person name="Lei T."/>
            <person name="Chen C."/>
            <person name="Chen H."/>
            <person name="Xu Z."/>
            <person name="Li H."/>
            <person name="Huang H."/>
            <person name="Zhang F."/>
            <person name="Xu H."/>
            <person name="Li N."/>
            <person name="Zhao C."/>
            <person name="Li S."/>
            <person name="Dong L."/>
            <person name="Huang Y."/>
            <person name="Li L."/>
            <person name="Xi Y."/>
            <person name="Qi Q."/>
            <person name="Li W."/>
            <person name="Zhang B."/>
            <person name="Hu W."/>
            <person name="Zhang Y."/>
            <person name="Tian X."/>
            <person name="Jiao Y."/>
            <person name="Liang X."/>
            <person name="Jin J."/>
            <person name="Gao L."/>
            <person name="Zheng W."/>
            <person name="Hao B."/>
            <person name="Liu S."/>
            <person name="Wang W."/>
            <person name="Yuan L."/>
            <person name="Cao M."/>
            <person name="McDermott J."/>
            <person name="Samudrala R."/>
            <person name="Wang J."/>
            <person name="Wong G.K."/>
            <person name="Yang H."/>
        </authorList>
    </citation>
    <scope>NUCLEOTIDE SEQUENCE [LARGE SCALE GENOMIC DNA]</scope>
    <source>
        <strain evidence="3">cv. 93-11</strain>
    </source>
</reference>
<dbReference type="Proteomes" id="UP000007015">
    <property type="component" value="Chromosome 1"/>
</dbReference>
<feature type="region of interest" description="Disordered" evidence="1">
    <location>
        <begin position="305"/>
        <end position="369"/>
    </location>
</feature>
<feature type="compositionally biased region" description="Basic residues" evidence="1">
    <location>
        <begin position="236"/>
        <end position="261"/>
    </location>
</feature>
<dbReference type="EMBL" id="CM000126">
    <property type="protein sequence ID" value="EEC72122.1"/>
    <property type="molecule type" value="Genomic_DNA"/>
</dbReference>
<dbReference type="Gramene" id="BGIOSGA000158-TA">
    <property type="protein sequence ID" value="BGIOSGA000158-PA"/>
    <property type="gene ID" value="BGIOSGA000158"/>
</dbReference>
<name>B8A8V2_ORYSI</name>
<feature type="compositionally biased region" description="Basic residues" evidence="1">
    <location>
        <begin position="219"/>
        <end position="228"/>
    </location>
</feature>
<dbReference type="AlphaFoldDB" id="B8A8V2"/>
<feature type="compositionally biased region" description="Basic residues" evidence="1">
    <location>
        <begin position="172"/>
        <end position="186"/>
    </location>
</feature>
<organism evidence="2 3">
    <name type="scientific">Oryza sativa subsp. indica</name>
    <name type="common">Rice</name>
    <dbReference type="NCBI Taxonomy" id="39946"/>
    <lineage>
        <taxon>Eukaryota</taxon>
        <taxon>Viridiplantae</taxon>
        <taxon>Streptophyta</taxon>
        <taxon>Embryophyta</taxon>
        <taxon>Tracheophyta</taxon>
        <taxon>Spermatophyta</taxon>
        <taxon>Magnoliopsida</taxon>
        <taxon>Liliopsida</taxon>
        <taxon>Poales</taxon>
        <taxon>Poaceae</taxon>
        <taxon>BOP clade</taxon>
        <taxon>Oryzoideae</taxon>
        <taxon>Oryzeae</taxon>
        <taxon>Oryzinae</taxon>
        <taxon>Oryza</taxon>
        <taxon>Oryza sativa</taxon>
    </lineage>
</organism>
<feature type="compositionally biased region" description="Basic and acidic residues" evidence="1">
    <location>
        <begin position="305"/>
        <end position="323"/>
    </location>
</feature>
<feature type="compositionally biased region" description="Low complexity" evidence="1">
    <location>
        <begin position="32"/>
        <end position="43"/>
    </location>
</feature>
<dbReference type="OMA" id="PQEPQEW"/>
<dbReference type="HOGENOM" id="CLU_750961_0_0_1"/>
<feature type="region of interest" description="Disordered" evidence="1">
    <location>
        <begin position="1"/>
        <end position="54"/>
    </location>
</feature>
<protein>
    <submittedName>
        <fullName evidence="2">Uncharacterized protein</fullName>
    </submittedName>
</protein>
<sequence length="369" mass="40624">MAATDRRRPTPSKPIVARLGKDAAARRRPRRPAALVDVPARAPHGPMQLQRVQGGELVPVSGQLPVLRRRPAGLRRQGVRLRRVPVQPGEWAVRTRGRRRRAARRERHGRQEPAVPGVVLGVRVVRAQRAPGVAPVGCRRRRGDVEAAAVAAVPGGVVAEGGEAVRAVPSGQRRRRRRRGHLRRRAVPAPSGAAHGDHRRSPPQPRAPPQEPQEWRLLPPRHRHRRQPRGGAHPAPRARPRRPPWHGRRHAEHRRVVHHAPARRLPRAARGVRRGHVGYPTRGGGEAVRDVLPGVRARHDAARLRRGEHRPGAGRRPELDAPRRQLAGAGGRTDGVLRVPRDDGDLAGGGRLAGDCHRRFPDGEQSAAV</sequence>
<feature type="compositionally biased region" description="Pro residues" evidence="1">
    <location>
        <begin position="202"/>
        <end position="211"/>
    </location>
</feature>
<evidence type="ECO:0000313" key="3">
    <source>
        <dbReference type="Proteomes" id="UP000007015"/>
    </source>
</evidence>
<evidence type="ECO:0000313" key="2">
    <source>
        <dbReference type="EMBL" id="EEC72122.1"/>
    </source>
</evidence>
<feature type="region of interest" description="Disordered" evidence="1">
    <location>
        <begin position="167"/>
        <end position="261"/>
    </location>
</feature>
<keyword evidence="3" id="KW-1185">Reference proteome</keyword>
<accession>B8A8V2</accession>
<gene>
    <name evidence="2" type="ORF">OsI_05108</name>
</gene>